<evidence type="ECO:0000313" key="3">
    <source>
        <dbReference type="EMBL" id="KKY25592.1"/>
    </source>
</evidence>
<organism evidence="3 4">
    <name type="scientific">Phaeomoniella chlamydospora</name>
    <name type="common">Phaeoacremonium chlamydosporum</name>
    <dbReference type="NCBI Taxonomy" id="158046"/>
    <lineage>
        <taxon>Eukaryota</taxon>
        <taxon>Fungi</taxon>
        <taxon>Dikarya</taxon>
        <taxon>Ascomycota</taxon>
        <taxon>Pezizomycotina</taxon>
        <taxon>Eurotiomycetes</taxon>
        <taxon>Chaetothyriomycetidae</taxon>
        <taxon>Phaeomoniellales</taxon>
        <taxon>Phaeomoniellaceae</taxon>
        <taxon>Phaeomoniella</taxon>
    </lineage>
</organism>
<reference evidence="3 4" key="1">
    <citation type="submission" date="2015-05" db="EMBL/GenBank/DDBJ databases">
        <title>Distinctive expansion of gene families associated with plant cell wall degradation and secondary metabolism in the genomes of grapevine trunk pathogens.</title>
        <authorList>
            <person name="Lawrence D.P."/>
            <person name="Travadon R."/>
            <person name="Rolshausen P.E."/>
            <person name="Baumgartner K."/>
        </authorList>
    </citation>
    <scope>NUCLEOTIDE SEQUENCE [LARGE SCALE GENOMIC DNA]</scope>
    <source>
        <strain evidence="3">UCRPC4</strain>
    </source>
</reference>
<reference evidence="3 4" key="2">
    <citation type="submission" date="2015-05" db="EMBL/GenBank/DDBJ databases">
        <authorList>
            <person name="Morales-Cruz A."/>
            <person name="Amrine K.C."/>
            <person name="Cantu D."/>
        </authorList>
    </citation>
    <scope>NUCLEOTIDE SEQUENCE [LARGE SCALE GENOMIC DNA]</scope>
    <source>
        <strain evidence="3">UCRPC4</strain>
    </source>
</reference>
<dbReference type="InterPro" id="IPR000120">
    <property type="entry name" value="Amidase"/>
</dbReference>
<dbReference type="OrthoDB" id="6428749at2759"/>
<dbReference type="AlphaFoldDB" id="A0A0G2ES58"/>
<dbReference type="Pfam" id="PF01425">
    <property type="entry name" value="Amidase"/>
    <property type="match status" value="1"/>
</dbReference>
<dbReference type="PANTHER" id="PTHR11895:SF7">
    <property type="entry name" value="GLUTAMYL-TRNA(GLN) AMIDOTRANSFERASE SUBUNIT A, MITOCHONDRIAL"/>
    <property type="match status" value="1"/>
</dbReference>
<dbReference type="Proteomes" id="UP000053317">
    <property type="component" value="Unassembled WGS sequence"/>
</dbReference>
<dbReference type="SUPFAM" id="SSF75304">
    <property type="entry name" value="Amidase signature (AS) enzymes"/>
    <property type="match status" value="1"/>
</dbReference>
<evidence type="ECO:0000259" key="2">
    <source>
        <dbReference type="Pfam" id="PF01425"/>
    </source>
</evidence>
<dbReference type="EMBL" id="LCWF01000040">
    <property type="protein sequence ID" value="KKY25592.1"/>
    <property type="molecule type" value="Genomic_DNA"/>
</dbReference>
<evidence type="ECO:0000313" key="4">
    <source>
        <dbReference type="Proteomes" id="UP000053317"/>
    </source>
</evidence>
<comment type="caution">
    <text evidence="3">The sequence shown here is derived from an EMBL/GenBank/DDBJ whole genome shotgun (WGS) entry which is preliminary data.</text>
</comment>
<sequence>MRSGELTVEDYAKSLLTRIKDRDPVVKAWAYLDPEHVLAAAQELDKIPPQKRGPLHGVAIGVKDMMLTKDLPTQYNSPIYETKKPSGVDAAPVITLRAAGALIFGKTTTTEFAANSEGNHFQNKTSNPHDPNRTPGGSSSGSGAAVGDFQVPIALGTQTGGSTIRPGSFNGIYALKPTWGAISREGLAQYSMTCDTLGLYARSVEDLELLAKVFDLETDDPVSEQPFQIKGAKIGLCKTSVWPKAGPGTIAAWEKAKELLTKHGAEVEDLELPEDFSKIPAWHLNVLAGEGKSSFLGQHRLAPSLLHSHMTNHVLNHNNLSRKLLLESYDNCARLRPIWDSIASSYDIIVTPSVVDEAPLGLDKTGDYSFNPIWTILHVPALNMVGFAGENGLPIGLTLVTGRYRDLHALWVAKGVGEVFEGEGGWKRGNV</sequence>
<proteinExistence type="predicted"/>
<evidence type="ECO:0000256" key="1">
    <source>
        <dbReference type="SAM" id="MobiDB-lite"/>
    </source>
</evidence>
<keyword evidence="4" id="KW-1185">Reference proteome</keyword>
<dbReference type="GO" id="GO:0016740">
    <property type="term" value="F:transferase activity"/>
    <property type="evidence" value="ECO:0007669"/>
    <property type="project" value="UniProtKB-KW"/>
</dbReference>
<keyword evidence="3" id="KW-0808">Transferase</keyword>
<dbReference type="InterPro" id="IPR036928">
    <property type="entry name" value="AS_sf"/>
</dbReference>
<dbReference type="PANTHER" id="PTHR11895">
    <property type="entry name" value="TRANSAMIDASE"/>
    <property type="match status" value="1"/>
</dbReference>
<accession>A0A0G2ES58</accession>
<gene>
    <name evidence="3" type="ORF">UCRPC4_g01663</name>
</gene>
<dbReference type="InterPro" id="IPR023631">
    <property type="entry name" value="Amidase_dom"/>
</dbReference>
<feature type="compositionally biased region" description="Polar residues" evidence="1">
    <location>
        <begin position="117"/>
        <end position="129"/>
    </location>
</feature>
<dbReference type="Gene3D" id="3.90.1300.10">
    <property type="entry name" value="Amidase signature (AS) domain"/>
    <property type="match status" value="1"/>
</dbReference>
<protein>
    <submittedName>
        <fullName evidence="3">Putative glutamyl-trna amidotransferase subunit a</fullName>
    </submittedName>
</protein>
<feature type="domain" description="Amidase" evidence="2">
    <location>
        <begin position="13"/>
        <end position="406"/>
    </location>
</feature>
<name>A0A0G2ES58_PHACM</name>
<feature type="region of interest" description="Disordered" evidence="1">
    <location>
        <begin position="117"/>
        <end position="143"/>
    </location>
</feature>